<keyword evidence="3" id="KW-1185">Reference proteome</keyword>
<evidence type="ECO:0000313" key="2">
    <source>
        <dbReference type="EMBL" id="CAL1394006.1"/>
    </source>
</evidence>
<name>A0AAV2F6Z4_9ROSI</name>
<protein>
    <submittedName>
        <fullName evidence="2">Uncharacterized protein</fullName>
    </submittedName>
</protein>
<accession>A0AAV2F6Z4</accession>
<organism evidence="2 3">
    <name type="scientific">Linum trigynum</name>
    <dbReference type="NCBI Taxonomy" id="586398"/>
    <lineage>
        <taxon>Eukaryota</taxon>
        <taxon>Viridiplantae</taxon>
        <taxon>Streptophyta</taxon>
        <taxon>Embryophyta</taxon>
        <taxon>Tracheophyta</taxon>
        <taxon>Spermatophyta</taxon>
        <taxon>Magnoliopsida</taxon>
        <taxon>eudicotyledons</taxon>
        <taxon>Gunneridae</taxon>
        <taxon>Pentapetalae</taxon>
        <taxon>rosids</taxon>
        <taxon>fabids</taxon>
        <taxon>Malpighiales</taxon>
        <taxon>Linaceae</taxon>
        <taxon>Linum</taxon>
    </lineage>
</organism>
<feature type="compositionally biased region" description="Polar residues" evidence="1">
    <location>
        <begin position="68"/>
        <end position="79"/>
    </location>
</feature>
<reference evidence="2 3" key="1">
    <citation type="submission" date="2024-04" db="EMBL/GenBank/DDBJ databases">
        <authorList>
            <person name="Fracassetti M."/>
        </authorList>
    </citation>
    <scope>NUCLEOTIDE SEQUENCE [LARGE SCALE GENOMIC DNA]</scope>
</reference>
<dbReference type="AlphaFoldDB" id="A0AAV2F6Z4"/>
<feature type="region of interest" description="Disordered" evidence="1">
    <location>
        <begin position="54"/>
        <end position="94"/>
    </location>
</feature>
<sequence>MKIHKSSSSSSFSEITPAGHQNSFSAYALSKSAAAHSTGDTFDIDDEPTLHFPSISTFVAPPPLPPSTRESANHNNSAKFKSPSHPSRRQSRRVDLAAARRDYEQCRTEALKTELKARLNCSIVRRLKELSEMEATSNAGIEIADSVDFLKLLNQDSDSALKEIGEIRDKSREGVVRLQEGQLLVKRSQDQLRSALRNNFLFSVE</sequence>
<proteinExistence type="predicted"/>
<evidence type="ECO:0000256" key="1">
    <source>
        <dbReference type="SAM" id="MobiDB-lite"/>
    </source>
</evidence>
<dbReference type="Proteomes" id="UP001497516">
    <property type="component" value="Chromosome 6"/>
</dbReference>
<dbReference type="EMBL" id="OZ034819">
    <property type="protein sequence ID" value="CAL1394006.1"/>
    <property type="molecule type" value="Genomic_DNA"/>
</dbReference>
<gene>
    <name evidence="2" type="ORF">LTRI10_LOCUS34535</name>
</gene>
<evidence type="ECO:0000313" key="3">
    <source>
        <dbReference type="Proteomes" id="UP001497516"/>
    </source>
</evidence>